<comment type="caution">
    <text evidence="3">The sequence shown here is derived from an EMBL/GenBank/DDBJ whole genome shotgun (WGS) entry which is preliminary data.</text>
</comment>
<dbReference type="OrthoDB" id="287158at2759"/>
<feature type="compositionally biased region" description="Polar residues" evidence="2">
    <location>
        <begin position="411"/>
        <end position="426"/>
    </location>
</feature>
<organism evidence="3 4">
    <name type="scientific">Paramecium pentaurelia</name>
    <dbReference type="NCBI Taxonomy" id="43138"/>
    <lineage>
        <taxon>Eukaryota</taxon>
        <taxon>Sar</taxon>
        <taxon>Alveolata</taxon>
        <taxon>Ciliophora</taxon>
        <taxon>Intramacronucleata</taxon>
        <taxon>Oligohymenophorea</taxon>
        <taxon>Peniculida</taxon>
        <taxon>Parameciidae</taxon>
        <taxon>Paramecium</taxon>
    </lineage>
</organism>
<accession>A0A8S1WKW7</accession>
<feature type="region of interest" description="Disordered" evidence="2">
    <location>
        <begin position="407"/>
        <end position="426"/>
    </location>
</feature>
<dbReference type="EMBL" id="CAJJDO010000093">
    <property type="protein sequence ID" value="CAD8189320.1"/>
    <property type="molecule type" value="Genomic_DNA"/>
</dbReference>
<dbReference type="AlphaFoldDB" id="A0A8S1WKW7"/>
<reference evidence="3" key="1">
    <citation type="submission" date="2021-01" db="EMBL/GenBank/DDBJ databases">
        <authorList>
            <consortium name="Genoscope - CEA"/>
            <person name="William W."/>
        </authorList>
    </citation>
    <scope>NUCLEOTIDE SEQUENCE</scope>
</reference>
<protein>
    <recommendedName>
        <fullName evidence="5">MORN motif protein</fullName>
    </recommendedName>
</protein>
<evidence type="ECO:0000256" key="2">
    <source>
        <dbReference type="SAM" id="MobiDB-lite"/>
    </source>
</evidence>
<dbReference type="InterPro" id="IPR003409">
    <property type="entry name" value="MORN"/>
</dbReference>
<name>A0A8S1WKW7_9CILI</name>
<dbReference type="SMART" id="SM00698">
    <property type="entry name" value="MORN"/>
    <property type="match status" value="9"/>
</dbReference>
<dbReference type="PANTHER" id="PTHR23084">
    <property type="entry name" value="PHOSPHATIDYLINOSITOL-4-PHOSPHATE 5-KINASE RELATED"/>
    <property type="match status" value="1"/>
</dbReference>
<evidence type="ECO:0000313" key="3">
    <source>
        <dbReference type="EMBL" id="CAD8189320.1"/>
    </source>
</evidence>
<keyword evidence="1" id="KW-0677">Repeat</keyword>
<proteinExistence type="predicted"/>
<gene>
    <name evidence="3" type="ORF">PPENT_87.1.T0930143</name>
</gene>
<dbReference type="PANTHER" id="PTHR23084:SF263">
    <property type="entry name" value="MORN REPEAT-CONTAINING PROTEIN 1"/>
    <property type="match status" value="1"/>
</dbReference>
<evidence type="ECO:0000313" key="4">
    <source>
        <dbReference type="Proteomes" id="UP000689195"/>
    </source>
</evidence>
<evidence type="ECO:0008006" key="5">
    <source>
        <dbReference type="Google" id="ProtNLM"/>
    </source>
</evidence>
<dbReference type="Proteomes" id="UP000689195">
    <property type="component" value="Unassembled WGS sequence"/>
</dbReference>
<evidence type="ECO:0000256" key="1">
    <source>
        <dbReference type="ARBA" id="ARBA00022737"/>
    </source>
</evidence>
<dbReference type="Pfam" id="PF02493">
    <property type="entry name" value="MORN"/>
    <property type="match status" value="9"/>
</dbReference>
<keyword evidence="4" id="KW-1185">Reference proteome</keyword>
<sequence length="426" mass="49134">MIDNQTLQSILNYQNVTEGYSYGELSQLKNFKTVLSNDKIYFGQVFNSKKHGKGVLWSKTGHIYEGEFNNNRKHGFGMELFQQKSSYCGSYLNGRPEGLGKFIWGNGESYDGEWLNGYKHGYGTWIGLKGDSYSGQWAYDKPHGQGIHKWINGEQYQGEFKECLKHGFGEEIFSNGDRYIGMYQNGTPEGEGEYFYSSGAYFHGQFLNGLKSGYGEYRCANYSYKGYYQNDKKNGEGELIYADGSRRKGKFYNDLFENNETTKLTINTQPENSPQNLYNITNFKTPFYLSQTKPIQKELNSSSINKTVNITRNIQESKFQKQLNLLPIMNNKLRSNSTKQSNQDSERILYINQYNNNKSVNSKQNSRKTSVVTQPIAITQTIYRSKNQQDFSQKLESTIRKFHYKTELKGTKNQNHRSVSSSKQKC</sequence>